<dbReference type="EMBL" id="REGN01000849">
    <property type="protein sequence ID" value="RNA38599.1"/>
    <property type="molecule type" value="Genomic_DNA"/>
</dbReference>
<dbReference type="Proteomes" id="UP000276133">
    <property type="component" value="Unassembled WGS sequence"/>
</dbReference>
<reference evidence="1 2" key="1">
    <citation type="journal article" date="2018" name="Sci. Rep.">
        <title>Genomic signatures of local adaptation to the degree of environmental predictability in rotifers.</title>
        <authorList>
            <person name="Franch-Gras L."/>
            <person name="Hahn C."/>
            <person name="Garcia-Roger E.M."/>
            <person name="Carmona M.J."/>
            <person name="Serra M."/>
            <person name="Gomez A."/>
        </authorList>
    </citation>
    <scope>NUCLEOTIDE SEQUENCE [LARGE SCALE GENOMIC DNA]</scope>
    <source>
        <strain evidence="1">HYR1</strain>
    </source>
</reference>
<organism evidence="1 2">
    <name type="scientific">Brachionus plicatilis</name>
    <name type="common">Marine rotifer</name>
    <name type="synonym">Brachionus muelleri</name>
    <dbReference type="NCBI Taxonomy" id="10195"/>
    <lineage>
        <taxon>Eukaryota</taxon>
        <taxon>Metazoa</taxon>
        <taxon>Spiralia</taxon>
        <taxon>Gnathifera</taxon>
        <taxon>Rotifera</taxon>
        <taxon>Eurotatoria</taxon>
        <taxon>Monogononta</taxon>
        <taxon>Pseudotrocha</taxon>
        <taxon>Ploima</taxon>
        <taxon>Brachionidae</taxon>
        <taxon>Brachionus</taxon>
    </lineage>
</organism>
<comment type="caution">
    <text evidence="1">The sequence shown here is derived from an EMBL/GenBank/DDBJ whole genome shotgun (WGS) entry which is preliminary data.</text>
</comment>
<keyword evidence="2" id="KW-1185">Reference proteome</keyword>
<evidence type="ECO:0000313" key="2">
    <source>
        <dbReference type="Proteomes" id="UP000276133"/>
    </source>
</evidence>
<sequence length="71" mass="8441">MTLTELKKKNNVFVCYFPSFLRNFSHHRCPPSSLKLNTKLFIHSTGLFYIGGSVWLEKLNWLLKERKKLLQ</sequence>
<proteinExistence type="predicted"/>
<gene>
    <name evidence="1" type="ORF">BpHYR1_049283</name>
</gene>
<accession>A0A3M7SSB0</accession>
<name>A0A3M7SSB0_BRAPC</name>
<dbReference type="AlphaFoldDB" id="A0A3M7SSB0"/>
<protein>
    <submittedName>
        <fullName evidence="1">Uncharacterized protein</fullName>
    </submittedName>
</protein>
<evidence type="ECO:0000313" key="1">
    <source>
        <dbReference type="EMBL" id="RNA38599.1"/>
    </source>
</evidence>